<reference evidence="3 4" key="1">
    <citation type="journal article" date="2017" name="Nature">
        <title>The Apostasia genome and the evolution of orchids.</title>
        <authorList>
            <person name="Zhang G.Q."/>
            <person name="Liu K.W."/>
            <person name="Li Z."/>
            <person name="Lohaus R."/>
            <person name="Hsiao Y.Y."/>
            <person name="Niu S.C."/>
            <person name="Wang J.Y."/>
            <person name="Lin Y.C."/>
            <person name="Xu Q."/>
            <person name="Chen L.J."/>
            <person name="Yoshida K."/>
            <person name="Fujiwara S."/>
            <person name="Wang Z.W."/>
            <person name="Zhang Y.Q."/>
            <person name="Mitsuda N."/>
            <person name="Wang M."/>
            <person name="Liu G.H."/>
            <person name="Pecoraro L."/>
            <person name="Huang H.X."/>
            <person name="Xiao X.J."/>
            <person name="Lin M."/>
            <person name="Wu X.Y."/>
            <person name="Wu W.L."/>
            <person name="Chen Y.Y."/>
            <person name="Chang S.B."/>
            <person name="Sakamoto S."/>
            <person name="Ohme-Takagi M."/>
            <person name="Yagi M."/>
            <person name="Zeng S.J."/>
            <person name="Shen C.Y."/>
            <person name="Yeh C.M."/>
            <person name="Luo Y.B."/>
            <person name="Tsai W.C."/>
            <person name="Van de Peer Y."/>
            <person name="Liu Z.J."/>
        </authorList>
    </citation>
    <scope>NUCLEOTIDE SEQUENCE [LARGE SCALE GENOMIC DNA]</scope>
    <source>
        <strain evidence="4">cv. Shenzhen</strain>
        <tissue evidence="3">Stem</tissue>
    </source>
</reference>
<dbReference type="PANTHER" id="PTHR31371:SF2">
    <property type="entry name" value="PLANT_PROTEIN (DUF668)"/>
    <property type="match status" value="1"/>
</dbReference>
<dbReference type="InterPro" id="IPR007700">
    <property type="entry name" value="DUF668"/>
</dbReference>
<dbReference type="EMBL" id="KZ454678">
    <property type="protein sequence ID" value="PKA45863.1"/>
    <property type="molecule type" value="Genomic_DNA"/>
</dbReference>
<organism evidence="3 4">
    <name type="scientific">Apostasia shenzhenica</name>
    <dbReference type="NCBI Taxonomy" id="1088818"/>
    <lineage>
        <taxon>Eukaryota</taxon>
        <taxon>Viridiplantae</taxon>
        <taxon>Streptophyta</taxon>
        <taxon>Embryophyta</taxon>
        <taxon>Tracheophyta</taxon>
        <taxon>Spermatophyta</taxon>
        <taxon>Magnoliopsida</taxon>
        <taxon>Liliopsida</taxon>
        <taxon>Asparagales</taxon>
        <taxon>Orchidaceae</taxon>
        <taxon>Apostasioideae</taxon>
        <taxon>Apostasia</taxon>
    </lineage>
</organism>
<sequence>MVADPWILKIRRKGGRNPAADGDGASSTIGILSFEVANAMSRAVNLHRSLSDGEVSRLRDQILSSPALRTLVSSHEPHLVALAVAEKLDELNRIAAATSRLGRRCSLPALQGFEHVYADLLAGRIDPANLGFLSRDMDGSVRKMERLASSTAALYAELEALTELEQSAKKFPPTPANEETRRVFNQRIQWQRHDVKQLRASSLWNQSYDKVVLLLSRAVCTMYSRICHVFGDSISELEYLQDKESKQLSGPIIARRHIPLNSGLLRSGGGDYRSGQIQKSGVVAVHGVNLQRDGLRFNCRANPGRLFMECLSLGSPASLRQIDGHFDDDETSVSRSRTVSLVQFSGEHGGNKPGRSARSCFNPKSRLTMLAPPSTVGGSALALHYANVIIVIEKLLRYPHLVGEEAKDDLYQMLPASLRIALRRSLKSYVKSLAIYDAPLAHDWKEALERILSWLSPMAHNMIRWQAERNFEQQQIVFGGNVLLLQTLYFADRGKTEAAICELLVGLNYICRYEQQQNALFDCTSSVDFDDCVDWPMQY</sequence>
<evidence type="ECO:0000313" key="3">
    <source>
        <dbReference type="EMBL" id="PKA45863.1"/>
    </source>
</evidence>
<evidence type="ECO:0008006" key="5">
    <source>
        <dbReference type="Google" id="ProtNLM"/>
    </source>
</evidence>
<protein>
    <recommendedName>
        <fullName evidence="5">DUF668 domain-containing protein</fullName>
    </recommendedName>
</protein>
<evidence type="ECO:0000259" key="1">
    <source>
        <dbReference type="Pfam" id="PF05003"/>
    </source>
</evidence>
<evidence type="ECO:0000313" key="4">
    <source>
        <dbReference type="Proteomes" id="UP000236161"/>
    </source>
</evidence>
<feature type="domain" description="DUF668" evidence="1">
    <location>
        <begin position="375"/>
        <end position="464"/>
    </location>
</feature>
<accession>A0A2H9ZRE0</accession>
<dbReference type="STRING" id="1088818.A0A2H9ZRE0"/>
<keyword evidence="4" id="KW-1185">Reference proteome</keyword>
<dbReference type="InterPro" id="IPR021864">
    <property type="entry name" value="DUF3475"/>
</dbReference>
<feature type="domain" description="DUF3475" evidence="2">
    <location>
        <begin position="31"/>
        <end position="87"/>
    </location>
</feature>
<dbReference type="Pfam" id="PF11961">
    <property type="entry name" value="DUF3475"/>
    <property type="match status" value="1"/>
</dbReference>
<dbReference type="GO" id="GO:0045927">
    <property type="term" value="P:positive regulation of growth"/>
    <property type="evidence" value="ECO:0007669"/>
    <property type="project" value="InterPro"/>
</dbReference>
<gene>
    <name evidence="3" type="ORF">AXF42_Ash016889</name>
</gene>
<dbReference type="AlphaFoldDB" id="A0A2H9ZRE0"/>
<name>A0A2H9ZRE0_9ASPA</name>
<dbReference type="Proteomes" id="UP000236161">
    <property type="component" value="Unassembled WGS sequence"/>
</dbReference>
<dbReference type="PANTHER" id="PTHR31371">
    <property type="entry name" value="BNAC09G50660D PROTEIN"/>
    <property type="match status" value="1"/>
</dbReference>
<dbReference type="OrthoDB" id="2018987at2759"/>
<proteinExistence type="predicted"/>
<evidence type="ECO:0000259" key="2">
    <source>
        <dbReference type="Pfam" id="PF11961"/>
    </source>
</evidence>
<dbReference type="Pfam" id="PF05003">
    <property type="entry name" value="DUF668"/>
    <property type="match status" value="1"/>
</dbReference>